<evidence type="ECO:0000256" key="5">
    <source>
        <dbReference type="ARBA" id="ARBA00023239"/>
    </source>
</evidence>
<dbReference type="CDD" id="cd08010">
    <property type="entry name" value="MltG_like"/>
    <property type="match status" value="1"/>
</dbReference>
<keyword evidence="4 7" id="KW-0472">Membrane</keyword>
<keyword evidence="3 7" id="KW-1133">Transmembrane helix</keyword>
<keyword evidence="1 7" id="KW-1003">Cell membrane</keyword>
<name>A0A1X1CW72_9GAMM</name>
<evidence type="ECO:0000256" key="4">
    <source>
        <dbReference type="ARBA" id="ARBA00023136"/>
    </source>
</evidence>
<dbReference type="Gene3D" id="3.30.160.60">
    <property type="entry name" value="Classic Zinc Finger"/>
    <property type="match status" value="2"/>
</dbReference>
<keyword evidence="8" id="KW-0132">Cell division</keyword>
<evidence type="ECO:0000313" key="9">
    <source>
        <dbReference type="Proteomes" id="UP000193558"/>
    </source>
</evidence>
<comment type="caution">
    <text evidence="8">The sequence shown here is derived from an EMBL/GenBank/DDBJ whole genome shotgun (WGS) entry which is preliminary data.</text>
</comment>
<dbReference type="Proteomes" id="UP000193558">
    <property type="component" value="Unassembled WGS sequence"/>
</dbReference>
<dbReference type="GO" id="GO:0008932">
    <property type="term" value="F:lytic endotransglycosylase activity"/>
    <property type="evidence" value="ECO:0007669"/>
    <property type="project" value="UniProtKB-UniRule"/>
</dbReference>
<keyword evidence="6 7" id="KW-0961">Cell wall biogenesis/degradation</keyword>
<reference evidence="8 9" key="1">
    <citation type="journal article" date="2017" name="Antonie Van Leeuwenhoek">
        <title>Phylogenomic resolution of the bacterial genus Pantoea and its relationship with Erwinia and Tatumella.</title>
        <authorList>
            <person name="Palmer M."/>
            <person name="Steenkamp E.T."/>
            <person name="Coetzee M.P."/>
            <person name="Chan W.Y."/>
            <person name="van Zyl E."/>
            <person name="De Maayer P."/>
            <person name="Coutinho T.A."/>
            <person name="Blom J."/>
            <person name="Smits T.H."/>
            <person name="Duffy B."/>
            <person name="Venter S.N."/>
        </authorList>
    </citation>
    <scope>NUCLEOTIDE SEQUENCE [LARGE SCALE GENOMIC DNA]</scope>
    <source>
        <strain evidence="8 9">LMG 26275</strain>
    </source>
</reference>
<dbReference type="GO" id="GO:0051301">
    <property type="term" value="P:cell division"/>
    <property type="evidence" value="ECO:0007669"/>
    <property type="project" value="UniProtKB-KW"/>
</dbReference>
<proteinExistence type="inferred from homology"/>
<dbReference type="NCBIfam" id="TIGR00247">
    <property type="entry name" value="endolytic transglycosylase MltG"/>
    <property type="match status" value="1"/>
</dbReference>
<accession>A0A1X1CW72</accession>
<dbReference type="eggNOG" id="COG1559">
    <property type="taxonomic scope" value="Bacteria"/>
</dbReference>
<dbReference type="GO" id="GO:0009252">
    <property type="term" value="P:peptidoglycan biosynthetic process"/>
    <property type="evidence" value="ECO:0007669"/>
    <property type="project" value="UniProtKB-UniRule"/>
</dbReference>
<comment type="catalytic activity">
    <reaction evidence="7">
        <text>a peptidoglycan chain = a peptidoglycan chain with N-acetyl-1,6-anhydromuramyl-[peptide] at the reducing end + a peptidoglycan chain with N-acetylglucosamine at the non-reducing end.</text>
        <dbReference type="EC" id="4.2.2.29"/>
    </reaction>
</comment>
<dbReference type="AlphaFoldDB" id="A0A1X1CW72"/>
<gene>
    <name evidence="7" type="primary">mltG</name>
    <name evidence="8" type="ORF">HA51_14350</name>
</gene>
<evidence type="ECO:0000256" key="7">
    <source>
        <dbReference type="HAMAP-Rule" id="MF_02065"/>
    </source>
</evidence>
<comment type="similarity">
    <text evidence="7">Belongs to the transglycosylase MltG family.</text>
</comment>
<organism evidence="8 9">
    <name type="scientific">Pantoea rwandensis</name>
    <dbReference type="NCBI Taxonomy" id="1076550"/>
    <lineage>
        <taxon>Bacteria</taxon>
        <taxon>Pseudomonadati</taxon>
        <taxon>Pseudomonadota</taxon>
        <taxon>Gammaproteobacteria</taxon>
        <taxon>Enterobacterales</taxon>
        <taxon>Erwiniaceae</taxon>
        <taxon>Pantoea</taxon>
    </lineage>
</organism>
<dbReference type="PANTHER" id="PTHR30518">
    <property type="entry name" value="ENDOLYTIC MUREIN TRANSGLYCOSYLASE"/>
    <property type="match status" value="1"/>
</dbReference>
<evidence type="ECO:0000313" key="8">
    <source>
        <dbReference type="EMBL" id="ORM68662.1"/>
    </source>
</evidence>
<evidence type="ECO:0000256" key="3">
    <source>
        <dbReference type="ARBA" id="ARBA00022989"/>
    </source>
</evidence>
<dbReference type="FunFam" id="3.30.160.60:FF:000242">
    <property type="entry name" value="Endolytic murein transglycosylase"/>
    <property type="match status" value="1"/>
</dbReference>
<protein>
    <recommendedName>
        <fullName evidence="7">Endolytic murein transglycosylase</fullName>
        <ecNumber evidence="7">4.2.2.29</ecNumber>
    </recommendedName>
    <alternativeName>
        <fullName evidence="7">Peptidoglycan lytic transglycosylase</fullName>
    </alternativeName>
    <alternativeName>
        <fullName evidence="7">Peptidoglycan polymerization terminase</fullName>
    </alternativeName>
</protein>
<feature type="transmembrane region" description="Helical" evidence="7">
    <location>
        <begin position="20"/>
        <end position="39"/>
    </location>
</feature>
<evidence type="ECO:0000256" key="6">
    <source>
        <dbReference type="ARBA" id="ARBA00023316"/>
    </source>
</evidence>
<dbReference type="GO" id="GO:0071555">
    <property type="term" value="P:cell wall organization"/>
    <property type="evidence" value="ECO:0007669"/>
    <property type="project" value="UniProtKB-KW"/>
</dbReference>
<dbReference type="EMBL" id="MLFR01000014">
    <property type="protein sequence ID" value="ORM68662.1"/>
    <property type="molecule type" value="Genomic_DNA"/>
</dbReference>
<dbReference type="Pfam" id="PF02618">
    <property type="entry name" value="YceG"/>
    <property type="match status" value="1"/>
</dbReference>
<sequence length="352" mass="39382">MSNCRPVARRWKHHDPNEKILASAVAIAGLAAAFSYWQIERLADTPLTINQETIYTLPAGSGRVVLEAQLESQHIIPDSIWFGPLLKLEPELAKFKAGTYRLESNMTVRQLLELLASGKEAQFPVRFVEGSRLQEWLVELRKAPYIKHTLTDDEFATVAAALKLDASQLEGAFYPDTYLYTANTSDVALLERAHARMNKLVDEIWQGRMDNLPYKKEQDLVTMASIIEKETGVSEERARVASVFINRLRTGMKLQTDPTVIYGMGDSYTGTLTRKDLETPTDYNTYSISGLPPGPIAMPGRASLEAAAHPEKTNYLYFVADGKGGHTFTTNLASHNKAVQVYRLAMKEKNEK</sequence>
<comment type="subcellular location">
    <subcellularLocation>
        <location evidence="7">Cell inner membrane</location>
        <topology evidence="7">Single-pass membrane protein</topology>
    </subcellularLocation>
</comment>
<dbReference type="OrthoDB" id="9814591at2"/>
<dbReference type="EC" id="4.2.2.29" evidence="7"/>
<keyword evidence="7" id="KW-0997">Cell inner membrane</keyword>
<dbReference type="STRING" id="1076550.LH22_14750"/>
<evidence type="ECO:0000256" key="1">
    <source>
        <dbReference type="ARBA" id="ARBA00022475"/>
    </source>
</evidence>
<keyword evidence="2 7" id="KW-0812">Transmembrane</keyword>
<dbReference type="HAMAP" id="MF_02065">
    <property type="entry name" value="MltG"/>
    <property type="match status" value="1"/>
</dbReference>
<keyword evidence="5 7" id="KW-0456">Lyase</keyword>
<feature type="site" description="Important for catalytic activity" evidence="7">
    <location>
        <position position="230"/>
    </location>
</feature>
<evidence type="ECO:0000256" key="2">
    <source>
        <dbReference type="ARBA" id="ARBA00022692"/>
    </source>
</evidence>
<dbReference type="GO" id="GO:0005886">
    <property type="term" value="C:plasma membrane"/>
    <property type="evidence" value="ECO:0007669"/>
    <property type="project" value="UniProtKB-SubCell"/>
</dbReference>
<keyword evidence="8" id="KW-0131">Cell cycle</keyword>
<dbReference type="PANTHER" id="PTHR30518:SF2">
    <property type="entry name" value="ENDOLYTIC MUREIN TRANSGLYCOSYLASE"/>
    <property type="match status" value="1"/>
</dbReference>
<dbReference type="InterPro" id="IPR003770">
    <property type="entry name" value="MLTG-like"/>
</dbReference>
<comment type="function">
    <text evidence="7">Functions as a peptidoglycan terminase that cleaves nascent peptidoglycan strands endolytically to terminate their elongation.</text>
</comment>